<dbReference type="PANTHER" id="PTHR35186:SF4">
    <property type="entry name" value="PRION-INHIBITION AND PROPAGATION HELO DOMAIN-CONTAINING PROTEIN"/>
    <property type="match status" value="1"/>
</dbReference>
<feature type="compositionally biased region" description="Polar residues" evidence="1">
    <location>
        <begin position="344"/>
        <end position="364"/>
    </location>
</feature>
<name>A0ABR2IVZ9_9PEZI</name>
<dbReference type="PANTHER" id="PTHR35186">
    <property type="entry name" value="ANK_REP_REGION DOMAIN-CONTAINING PROTEIN"/>
    <property type="match status" value="1"/>
</dbReference>
<protein>
    <submittedName>
        <fullName evidence="3">Alpha-L-fucosidase 2</fullName>
    </submittedName>
</protein>
<proteinExistence type="predicted"/>
<dbReference type="Pfam" id="PF24476">
    <property type="entry name" value="DUF7580"/>
    <property type="match status" value="1"/>
</dbReference>
<evidence type="ECO:0000256" key="1">
    <source>
        <dbReference type="SAM" id="MobiDB-lite"/>
    </source>
</evidence>
<organism evidence="3 4">
    <name type="scientific">Apiospora arundinis</name>
    <dbReference type="NCBI Taxonomy" id="335852"/>
    <lineage>
        <taxon>Eukaryota</taxon>
        <taxon>Fungi</taxon>
        <taxon>Dikarya</taxon>
        <taxon>Ascomycota</taxon>
        <taxon>Pezizomycotina</taxon>
        <taxon>Sordariomycetes</taxon>
        <taxon>Xylariomycetidae</taxon>
        <taxon>Amphisphaeriales</taxon>
        <taxon>Apiosporaceae</taxon>
        <taxon>Apiospora</taxon>
    </lineage>
</organism>
<dbReference type="EMBL" id="JAPCWZ010000004">
    <property type="protein sequence ID" value="KAK8868800.1"/>
    <property type="molecule type" value="Genomic_DNA"/>
</dbReference>
<comment type="caution">
    <text evidence="3">The sequence shown here is derived from an EMBL/GenBank/DDBJ whole genome shotgun (WGS) entry which is preliminary data.</text>
</comment>
<evidence type="ECO:0000313" key="3">
    <source>
        <dbReference type="EMBL" id="KAK8868800.1"/>
    </source>
</evidence>
<evidence type="ECO:0000313" key="4">
    <source>
        <dbReference type="Proteomes" id="UP001390339"/>
    </source>
</evidence>
<keyword evidence="4" id="KW-1185">Reference proteome</keyword>
<feature type="domain" description="DUF7580" evidence="2">
    <location>
        <begin position="434"/>
        <end position="620"/>
    </location>
</feature>
<dbReference type="InterPro" id="IPR056002">
    <property type="entry name" value="DUF7580"/>
</dbReference>
<dbReference type="Proteomes" id="UP001390339">
    <property type="component" value="Unassembled WGS sequence"/>
</dbReference>
<evidence type="ECO:0000259" key="2">
    <source>
        <dbReference type="Pfam" id="PF24476"/>
    </source>
</evidence>
<accession>A0ABR2IVZ9</accession>
<sequence length="661" mass="74472">MSGIEVAGLVLGAFPIALEGLKIFRSHLASLETWWEYEAEFEDFVWAVENESVSFVQNMQLLMNRANLEDENCVDFLEPNSAIWATADFQMALKHQIGDQFIDWFLTRLQHMRKALSEIYDMLPIKDGQVTLSDQTLLQREMDRIFFSTNQKRITILLSKLKKTNDAIYLHLQKTTLMRPNRPHKQTGIYAALQAHSSRLLTSLQRIWDCSCAKPHPLGISTAWSTGSSSELRIKGEIHIILGEPWRRQIVRLDFRDSGQQMSVGSSTATVLDQLSGITHEMQSKSRHKSLTNQAKQHSLSIAVPATISTAVNPSGTTTETLWKEKSRNIVKSALKSAMRKTWRTSVTPTAANPSIGHSLSTTQPVPLKPARQVQFARQTMPPSTAASVQLHAAVVIKPCHFLQTDHANGGVLGIIETEASEHIVFELEQSSHFGTGPSSSMSLDQFLSSSALLKERMIAALGILRTFLSLGSTQWIPGGLDKQDIHMIDTSGSIIARRMQPFIQHESLADTLRSVVSSKRQRTEAMLFTFGVILLELLYQQSLEQQPFRSEYLSNGQPNDYSDLCTAKRWQETVYEDFDEPISEAIRRCIDCAFTPRADLGDRKFLQEVLDGVLIPLEDFVKQLPLRQRCPRYTFKTFIVGYRGRSVTGLSTPTSRYIDR</sequence>
<feature type="region of interest" description="Disordered" evidence="1">
    <location>
        <begin position="342"/>
        <end position="364"/>
    </location>
</feature>
<reference evidence="3 4" key="1">
    <citation type="journal article" date="2024" name="IMA Fungus">
        <title>Apiospora arundinis, a panoply of carbohydrate-active enzymes and secondary metabolites.</title>
        <authorList>
            <person name="Sorensen T."/>
            <person name="Petersen C."/>
            <person name="Muurmann A.T."/>
            <person name="Christiansen J.V."/>
            <person name="Brundto M.L."/>
            <person name="Overgaard C.K."/>
            <person name="Boysen A.T."/>
            <person name="Wollenberg R.D."/>
            <person name="Larsen T.O."/>
            <person name="Sorensen J.L."/>
            <person name="Nielsen K.L."/>
            <person name="Sondergaard T.E."/>
        </authorList>
    </citation>
    <scope>NUCLEOTIDE SEQUENCE [LARGE SCALE GENOMIC DNA]</scope>
    <source>
        <strain evidence="3 4">AAU 773</strain>
    </source>
</reference>
<gene>
    <name evidence="3" type="ORF">PGQ11_007378</name>
</gene>